<evidence type="ECO:0000256" key="14">
    <source>
        <dbReference type="ARBA" id="ARBA00024827"/>
    </source>
</evidence>
<comment type="function">
    <text evidence="14">Member of the two-component regulatory system NreB/NreC involved in the control of dissimilatory nitrate/nitrite reduction in response to oxygen. NreB functions as a direct oxygen sensor histidine kinase which is autophosphorylated, in the absence of oxygen, probably at the conserved histidine residue, and transfers its phosphate group probably to a conserved aspartate residue of NreC. NreB/NreC activates the expression of the nitrate (narGHJI) and nitrite (nir) reductase operons, as well as the putative nitrate transporter gene narT.</text>
</comment>
<dbReference type="Gene3D" id="1.20.5.1930">
    <property type="match status" value="1"/>
</dbReference>
<proteinExistence type="predicted"/>
<evidence type="ECO:0000256" key="15">
    <source>
        <dbReference type="ARBA" id="ARBA00030800"/>
    </source>
</evidence>
<evidence type="ECO:0000313" key="17">
    <source>
        <dbReference type="EMBL" id="GAA2008939.1"/>
    </source>
</evidence>
<evidence type="ECO:0000256" key="12">
    <source>
        <dbReference type="ARBA" id="ARBA00023012"/>
    </source>
</evidence>
<dbReference type="CDD" id="cd16917">
    <property type="entry name" value="HATPase_UhpB-NarQ-NarX-like"/>
    <property type="match status" value="1"/>
</dbReference>
<reference evidence="18" key="1">
    <citation type="journal article" date="2019" name="Int. J. Syst. Evol. Microbiol.">
        <title>The Global Catalogue of Microorganisms (GCM) 10K type strain sequencing project: providing services to taxonomists for standard genome sequencing and annotation.</title>
        <authorList>
            <consortium name="The Broad Institute Genomics Platform"/>
            <consortium name="The Broad Institute Genome Sequencing Center for Infectious Disease"/>
            <person name="Wu L."/>
            <person name="Ma J."/>
        </authorList>
    </citation>
    <scope>NUCLEOTIDE SEQUENCE [LARGE SCALE GENOMIC DNA]</scope>
    <source>
        <strain evidence="18">JCM 14546</strain>
    </source>
</reference>
<feature type="domain" description="Histidine kinase" evidence="16">
    <location>
        <begin position="120"/>
        <end position="205"/>
    </location>
</feature>
<dbReference type="RefSeq" id="WP_344309184.1">
    <property type="nucleotide sequence ID" value="NZ_BAAANO010000017.1"/>
</dbReference>
<comment type="cofactor">
    <cofactor evidence="2">
        <name>[4Fe-4S] cluster</name>
        <dbReference type="ChEBI" id="CHEBI:49883"/>
    </cofactor>
</comment>
<evidence type="ECO:0000259" key="16">
    <source>
        <dbReference type="PROSITE" id="PS50109"/>
    </source>
</evidence>
<evidence type="ECO:0000256" key="11">
    <source>
        <dbReference type="ARBA" id="ARBA00023004"/>
    </source>
</evidence>
<keyword evidence="12" id="KW-0902">Two-component regulatory system</keyword>
<dbReference type="PANTHER" id="PTHR24421:SF62">
    <property type="entry name" value="SENSORY TRANSDUCTION HISTIDINE KINASE"/>
    <property type="match status" value="1"/>
</dbReference>
<evidence type="ECO:0000313" key="18">
    <source>
        <dbReference type="Proteomes" id="UP001500755"/>
    </source>
</evidence>
<evidence type="ECO:0000256" key="6">
    <source>
        <dbReference type="ARBA" id="ARBA00022485"/>
    </source>
</evidence>
<dbReference type="Gene3D" id="3.30.565.10">
    <property type="entry name" value="Histidine kinase-like ATPase, C-terminal domain"/>
    <property type="match status" value="1"/>
</dbReference>
<keyword evidence="6" id="KW-0004">4Fe-4S</keyword>
<dbReference type="InterPro" id="IPR005467">
    <property type="entry name" value="His_kinase_dom"/>
</dbReference>
<keyword evidence="18" id="KW-1185">Reference proteome</keyword>
<dbReference type="SMART" id="SM00387">
    <property type="entry name" value="HATPase_c"/>
    <property type="match status" value="1"/>
</dbReference>
<keyword evidence="9" id="KW-0479">Metal-binding</keyword>
<comment type="subcellular location">
    <subcellularLocation>
        <location evidence="3">Cytoplasm</location>
    </subcellularLocation>
</comment>
<dbReference type="InterPro" id="IPR004358">
    <property type="entry name" value="Sig_transdc_His_kin-like_C"/>
</dbReference>
<evidence type="ECO:0000256" key="7">
    <source>
        <dbReference type="ARBA" id="ARBA00022490"/>
    </source>
</evidence>
<evidence type="ECO:0000256" key="13">
    <source>
        <dbReference type="ARBA" id="ARBA00023014"/>
    </source>
</evidence>
<keyword evidence="11" id="KW-0408">Iron</keyword>
<dbReference type="SUPFAM" id="SSF55874">
    <property type="entry name" value="ATPase domain of HSP90 chaperone/DNA topoisomerase II/histidine kinase"/>
    <property type="match status" value="1"/>
</dbReference>
<keyword evidence="10" id="KW-0418">Kinase</keyword>
<name>A0ABP5F0L0_9MICO</name>
<dbReference type="PRINTS" id="PR00344">
    <property type="entry name" value="BCTRLSENSOR"/>
</dbReference>
<evidence type="ECO:0000256" key="1">
    <source>
        <dbReference type="ARBA" id="ARBA00000085"/>
    </source>
</evidence>
<evidence type="ECO:0000256" key="10">
    <source>
        <dbReference type="ARBA" id="ARBA00022777"/>
    </source>
</evidence>
<dbReference type="Proteomes" id="UP001500755">
    <property type="component" value="Unassembled WGS sequence"/>
</dbReference>
<dbReference type="PANTHER" id="PTHR24421">
    <property type="entry name" value="NITRATE/NITRITE SENSOR PROTEIN NARX-RELATED"/>
    <property type="match status" value="1"/>
</dbReference>
<evidence type="ECO:0000256" key="8">
    <source>
        <dbReference type="ARBA" id="ARBA00022679"/>
    </source>
</evidence>
<organism evidence="17 18">
    <name type="scientific">Brevibacterium samyangense</name>
    <dbReference type="NCBI Taxonomy" id="366888"/>
    <lineage>
        <taxon>Bacteria</taxon>
        <taxon>Bacillati</taxon>
        <taxon>Actinomycetota</taxon>
        <taxon>Actinomycetes</taxon>
        <taxon>Micrococcales</taxon>
        <taxon>Brevibacteriaceae</taxon>
        <taxon>Brevibacterium</taxon>
    </lineage>
</organism>
<protein>
    <recommendedName>
        <fullName evidence="5">Oxygen sensor histidine kinase NreB</fullName>
        <ecNumber evidence="4">2.7.13.3</ecNumber>
    </recommendedName>
    <alternativeName>
        <fullName evidence="15">Nitrogen regulation protein B</fullName>
    </alternativeName>
</protein>
<dbReference type="PROSITE" id="PS50109">
    <property type="entry name" value="HIS_KIN"/>
    <property type="match status" value="1"/>
</dbReference>
<comment type="caution">
    <text evidence="17">The sequence shown here is derived from an EMBL/GenBank/DDBJ whole genome shotgun (WGS) entry which is preliminary data.</text>
</comment>
<comment type="catalytic activity">
    <reaction evidence="1">
        <text>ATP + protein L-histidine = ADP + protein N-phospho-L-histidine.</text>
        <dbReference type="EC" id="2.7.13.3"/>
    </reaction>
</comment>
<dbReference type="InterPro" id="IPR003594">
    <property type="entry name" value="HATPase_dom"/>
</dbReference>
<keyword evidence="13" id="KW-0411">Iron-sulfur</keyword>
<gene>
    <name evidence="17" type="ORF">GCM10009755_19400</name>
</gene>
<evidence type="ECO:0000256" key="2">
    <source>
        <dbReference type="ARBA" id="ARBA00001966"/>
    </source>
</evidence>
<dbReference type="InterPro" id="IPR050482">
    <property type="entry name" value="Sensor_HK_TwoCompSys"/>
</dbReference>
<keyword evidence="7" id="KW-0963">Cytoplasm</keyword>
<dbReference type="InterPro" id="IPR011712">
    <property type="entry name" value="Sig_transdc_His_kin_sub3_dim/P"/>
</dbReference>
<evidence type="ECO:0000256" key="3">
    <source>
        <dbReference type="ARBA" id="ARBA00004496"/>
    </source>
</evidence>
<dbReference type="EC" id="2.7.13.3" evidence="4"/>
<dbReference type="Pfam" id="PF02518">
    <property type="entry name" value="HATPase_c"/>
    <property type="match status" value="1"/>
</dbReference>
<sequence>MPRSPPCRTKRASPPNAQIHNTLAQGFTSIITLLQAAESEWEHDGSAARKHLTLAADTARENLAEARAMVGALTPTPLESGSLTDAIARHAHAVGDRTTAEVTVVAGDIGDLPTAVEVVLLRSAQEALANIAKHAEASRITVELASTPHTVRLSVADDGNGFEPGSDTSGYGLAGMRTRAEQIGGTLTVDSGPGHGTEVTLEVPR</sequence>
<keyword evidence="8" id="KW-0808">Transferase</keyword>
<dbReference type="InterPro" id="IPR036890">
    <property type="entry name" value="HATPase_C_sf"/>
</dbReference>
<evidence type="ECO:0000256" key="9">
    <source>
        <dbReference type="ARBA" id="ARBA00022723"/>
    </source>
</evidence>
<dbReference type="Pfam" id="PF07730">
    <property type="entry name" value="HisKA_3"/>
    <property type="match status" value="1"/>
</dbReference>
<dbReference type="EMBL" id="BAAANO010000017">
    <property type="protein sequence ID" value="GAA2008939.1"/>
    <property type="molecule type" value="Genomic_DNA"/>
</dbReference>
<evidence type="ECO:0000256" key="4">
    <source>
        <dbReference type="ARBA" id="ARBA00012438"/>
    </source>
</evidence>
<evidence type="ECO:0000256" key="5">
    <source>
        <dbReference type="ARBA" id="ARBA00017322"/>
    </source>
</evidence>
<accession>A0ABP5F0L0</accession>